<dbReference type="InterPro" id="IPR029036">
    <property type="entry name" value="P5CR_dimer"/>
</dbReference>
<dbReference type="SUPFAM" id="SSF51735">
    <property type="entry name" value="NAD(P)-binding Rossmann-fold domains"/>
    <property type="match status" value="1"/>
</dbReference>
<dbReference type="Pfam" id="PF03807">
    <property type="entry name" value="F420_oxidored"/>
    <property type="match status" value="1"/>
</dbReference>
<dbReference type="GO" id="GO:0055129">
    <property type="term" value="P:L-proline biosynthetic process"/>
    <property type="evidence" value="ECO:0007669"/>
    <property type="project" value="UniProtKB-UniRule"/>
</dbReference>
<evidence type="ECO:0000256" key="2">
    <source>
        <dbReference type="ARBA" id="ARBA00022857"/>
    </source>
</evidence>
<dbReference type="GO" id="GO:0004735">
    <property type="term" value="F:pyrroline-5-carboxylate reductase activity"/>
    <property type="evidence" value="ECO:0007669"/>
    <property type="project" value="UniProtKB-UniRule"/>
</dbReference>
<dbReference type="GO" id="GO:0005737">
    <property type="term" value="C:cytoplasm"/>
    <property type="evidence" value="ECO:0007669"/>
    <property type="project" value="UniProtKB-SubCell"/>
</dbReference>
<dbReference type="PANTHER" id="PTHR11645:SF0">
    <property type="entry name" value="PYRROLINE-5-CARBOXYLATE REDUCTASE 3"/>
    <property type="match status" value="1"/>
</dbReference>
<dbReference type="Gene3D" id="1.10.3730.10">
    <property type="entry name" value="ProC C-terminal domain-like"/>
    <property type="match status" value="1"/>
</dbReference>
<dbReference type="UniPathway" id="UPA00098">
    <property type="reaction ID" value="UER00361"/>
</dbReference>
<evidence type="ECO:0000259" key="6">
    <source>
        <dbReference type="Pfam" id="PF03807"/>
    </source>
</evidence>
<keyword evidence="4" id="KW-0028">Amino-acid biosynthesis</keyword>
<dbReference type="EMBL" id="CADCVR010000012">
    <property type="protein sequence ID" value="CAA9476147.1"/>
    <property type="molecule type" value="Genomic_DNA"/>
</dbReference>
<evidence type="ECO:0000259" key="7">
    <source>
        <dbReference type="Pfam" id="PF14748"/>
    </source>
</evidence>
<feature type="binding site" evidence="5">
    <location>
        <begin position="7"/>
        <end position="12"/>
    </location>
    <ligand>
        <name>NADP(+)</name>
        <dbReference type="ChEBI" id="CHEBI:58349"/>
    </ligand>
</feature>
<feature type="binding site" evidence="5">
    <location>
        <position position="50"/>
    </location>
    <ligand>
        <name>NADPH</name>
        <dbReference type="ChEBI" id="CHEBI:57783"/>
    </ligand>
</feature>
<reference evidence="8" key="1">
    <citation type="submission" date="2020-02" db="EMBL/GenBank/DDBJ databases">
        <authorList>
            <person name="Meier V. D."/>
        </authorList>
    </citation>
    <scope>NUCLEOTIDE SEQUENCE</scope>
    <source>
        <strain evidence="8">AVDCRST_MAG53</strain>
    </source>
</reference>
<dbReference type="InterPro" id="IPR028939">
    <property type="entry name" value="P5C_Rdtase_cat_N"/>
</dbReference>
<dbReference type="Pfam" id="PF14748">
    <property type="entry name" value="P5CR_dimer"/>
    <property type="match status" value="1"/>
</dbReference>
<comment type="subcellular location">
    <subcellularLocation>
        <location evidence="4">Cytoplasm</location>
    </subcellularLocation>
</comment>
<evidence type="ECO:0000256" key="3">
    <source>
        <dbReference type="ARBA" id="ARBA00023002"/>
    </source>
</evidence>
<dbReference type="PIRSF" id="PIRSF000193">
    <property type="entry name" value="Pyrrol-5-carb_rd"/>
    <property type="match status" value="1"/>
</dbReference>
<accession>A0A6J4RS82</accession>
<keyword evidence="4" id="KW-0963">Cytoplasm</keyword>
<evidence type="ECO:0000256" key="1">
    <source>
        <dbReference type="ARBA" id="ARBA00005525"/>
    </source>
</evidence>
<dbReference type="EC" id="1.5.1.2" evidence="4"/>
<dbReference type="Gene3D" id="3.40.50.720">
    <property type="entry name" value="NAD(P)-binding Rossmann-like Domain"/>
    <property type="match status" value="1"/>
</dbReference>
<comment type="catalytic activity">
    <reaction evidence="4">
        <text>L-proline + NAD(+) = (S)-1-pyrroline-5-carboxylate + NADH + 2 H(+)</text>
        <dbReference type="Rhea" id="RHEA:14105"/>
        <dbReference type="ChEBI" id="CHEBI:15378"/>
        <dbReference type="ChEBI" id="CHEBI:17388"/>
        <dbReference type="ChEBI" id="CHEBI:57540"/>
        <dbReference type="ChEBI" id="CHEBI:57945"/>
        <dbReference type="ChEBI" id="CHEBI:60039"/>
        <dbReference type="EC" id="1.5.1.2"/>
    </reaction>
</comment>
<name>A0A6J4RS82_9ACTN</name>
<dbReference type="HAMAP" id="MF_01925">
    <property type="entry name" value="P5C_reductase"/>
    <property type="match status" value="1"/>
</dbReference>
<protein>
    <recommendedName>
        <fullName evidence="4">Pyrroline-5-carboxylate reductase</fullName>
        <shortName evidence="4">P5C reductase</shortName>
        <shortName evidence="4">P5CR</shortName>
        <ecNumber evidence="4">1.5.1.2</ecNumber>
    </recommendedName>
    <alternativeName>
        <fullName evidence="4">PCA reductase</fullName>
    </alternativeName>
</protein>
<dbReference type="InterPro" id="IPR036291">
    <property type="entry name" value="NAD(P)-bd_dom_sf"/>
</dbReference>
<comment type="pathway">
    <text evidence="4">Amino-acid biosynthesis; L-proline biosynthesis; L-proline from L-glutamate 5-semialdehyde: step 1/1.</text>
</comment>
<dbReference type="AlphaFoldDB" id="A0A6J4RS82"/>
<dbReference type="InterPro" id="IPR000304">
    <property type="entry name" value="Pyrroline-COOH_reductase"/>
</dbReference>
<keyword evidence="4" id="KW-0641">Proline biosynthesis</keyword>
<organism evidence="8">
    <name type="scientific">uncultured Solirubrobacteraceae bacterium</name>
    <dbReference type="NCBI Taxonomy" id="1162706"/>
    <lineage>
        <taxon>Bacteria</taxon>
        <taxon>Bacillati</taxon>
        <taxon>Actinomycetota</taxon>
        <taxon>Thermoleophilia</taxon>
        <taxon>Solirubrobacterales</taxon>
        <taxon>Solirubrobacteraceae</taxon>
        <taxon>environmental samples</taxon>
    </lineage>
</organism>
<dbReference type="PANTHER" id="PTHR11645">
    <property type="entry name" value="PYRROLINE-5-CARBOXYLATE REDUCTASE"/>
    <property type="match status" value="1"/>
</dbReference>
<evidence type="ECO:0000256" key="4">
    <source>
        <dbReference type="HAMAP-Rule" id="MF_01925"/>
    </source>
</evidence>
<feature type="domain" description="Pyrroline-5-carboxylate reductase dimerisation" evidence="7">
    <location>
        <begin position="148"/>
        <end position="245"/>
    </location>
</feature>
<dbReference type="SUPFAM" id="SSF48179">
    <property type="entry name" value="6-phosphogluconate dehydrogenase C-terminal domain-like"/>
    <property type="match status" value="1"/>
</dbReference>
<comment type="similarity">
    <text evidence="1 4">Belongs to the pyrroline-5-carboxylate reductase family.</text>
</comment>
<proteinExistence type="inferred from homology"/>
<keyword evidence="2 4" id="KW-0521">NADP</keyword>
<evidence type="ECO:0000313" key="8">
    <source>
        <dbReference type="EMBL" id="CAA9476147.1"/>
    </source>
</evidence>
<dbReference type="InterPro" id="IPR008927">
    <property type="entry name" value="6-PGluconate_DH-like_C_sf"/>
</dbReference>
<comment type="function">
    <text evidence="4">Catalyzes the reduction of 1-pyrroline-5-carboxylate (PCA) to L-proline.</text>
</comment>
<evidence type="ECO:0000256" key="5">
    <source>
        <dbReference type="PIRSR" id="PIRSR000193-1"/>
    </source>
</evidence>
<gene>
    <name evidence="4" type="primary">proC</name>
    <name evidence="8" type="ORF">AVDCRST_MAG53-319</name>
</gene>
<comment type="catalytic activity">
    <reaction evidence="4">
        <text>L-proline + NADP(+) = (S)-1-pyrroline-5-carboxylate + NADPH + 2 H(+)</text>
        <dbReference type="Rhea" id="RHEA:14109"/>
        <dbReference type="ChEBI" id="CHEBI:15378"/>
        <dbReference type="ChEBI" id="CHEBI:17388"/>
        <dbReference type="ChEBI" id="CHEBI:57783"/>
        <dbReference type="ChEBI" id="CHEBI:58349"/>
        <dbReference type="ChEBI" id="CHEBI:60039"/>
        <dbReference type="EC" id="1.5.1.2"/>
    </reaction>
</comment>
<keyword evidence="3 4" id="KW-0560">Oxidoreductase</keyword>
<sequence length="248" mass="24587">MTRLGLIGSGNMARALAVGWGQTVLATDSGSGRAAALVGEVGGESLGTDNAALARRAEILVLCHKPYQLDTVAAQAGGFTGLVVSVLGGVTLAQLRTAYPEASVSAVMPNTAVEVRRGVTLLAEGSDAPQEVTELFGRLGTVVTLPETALGAGSGISGVGPAYVALFAEAWVDAGVRAGLKPADAGALVLDTLAGSAELIRARGGDTLAVRRGVTSPGGTTARGLRALTDAGLASALHAAMDATRGTS</sequence>
<feature type="domain" description="Pyrroline-5-carboxylate reductase catalytic N-terminal" evidence="6">
    <location>
        <begin position="3"/>
        <end position="85"/>
    </location>
</feature>